<dbReference type="AlphaFoldDB" id="A0A6P3VM14"/>
<dbReference type="GO" id="GO:0030018">
    <property type="term" value="C:Z disc"/>
    <property type="evidence" value="ECO:0007669"/>
    <property type="project" value="InterPro"/>
</dbReference>
<dbReference type="CTD" id="100148802"/>
<dbReference type="GO" id="GO:0051373">
    <property type="term" value="F:FATZ binding"/>
    <property type="evidence" value="ECO:0007669"/>
    <property type="project" value="TreeGrafter"/>
</dbReference>
<proteinExistence type="inferred from homology"/>
<dbReference type="GO" id="GO:0003779">
    <property type="term" value="F:actin binding"/>
    <property type="evidence" value="ECO:0007669"/>
    <property type="project" value="TreeGrafter"/>
</dbReference>
<keyword evidence="2" id="KW-0597">Phosphoprotein</keyword>
<evidence type="ECO:0000256" key="2">
    <source>
        <dbReference type="ARBA" id="ARBA00022553"/>
    </source>
</evidence>
<comment type="similarity">
    <text evidence="1">Belongs to the myozenin family.</text>
</comment>
<dbReference type="Pfam" id="PF05556">
    <property type="entry name" value="Calsarcin"/>
    <property type="match status" value="1"/>
</dbReference>
<protein>
    <submittedName>
        <fullName evidence="4">Myozenin-2</fullName>
    </submittedName>
</protein>
<dbReference type="GO" id="GO:0031433">
    <property type="term" value="F:telethonin binding"/>
    <property type="evidence" value="ECO:0007669"/>
    <property type="project" value="TreeGrafter"/>
</dbReference>
<evidence type="ECO:0000313" key="3">
    <source>
        <dbReference type="Proteomes" id="UP000515152"/>
    </source>
</evidence>
<name>A0A6P3VM14_CLUHA</name>
<dbReference type="InterPro" id="IPR008438">
    <property type="entry name" value="MYOZ"/>
</dbReference>
<dbReference type="PANTHER" id="PTHR15941:SF16">
    <property type="entry name" value="MYOZENIN 3A-RELATED"/>
    <property type="match status" value="1"/>
</dbReference>
<organism evidence="3 4">
    <name type="scientific">Clupea harengus</name>
    <name type="common">Atlantic herring</name>
    <dbReference type="NCBI Taxonomy" id="7950"/>
    <lineage>
        <taxon>Eukaryota</taxon>
        <taxon>Metazoa</taxon>
        <taxon>Chordata</taxon>
        <taxon>Craniata</taxon>
        <taxon>Vertebrata</taxon>
        <taxon>Euteleostomi</taxon>
        <taxon>Actinopterygii</taxon>
        <taxon>Neopterygii</taxon>
        <taxon>Teleostei</taxon>
        <taxon>Clupei</taxon>
        <taxon>Clupeiformes</taxon>
        <taxon>Clupeoidei</taxon>
        <taxon>Clupeidae</taxon>
        <taxon>Clupea</taxon>
    </lineage>
</organism>
<dbReference type="PANTHER" id="PTHR15941">
    <property type="entry name" value="MYOZENIN"/>
    <property type="match status" value="1"/>
</dbReference>
<dbReference type="GO" id="GO:0015629">
    <property type="term" value="C:actin cytoskeleton"/>
    <property type="evidence" value="ECO:0007669"/>
    <property type="project" value="TreeGrafter"/>
</dbReference>
<sequence length="257" mass="28923">MMMMMMQGAYNDDLAKHRQQQAMALCREARGERLNLGTKICTPRDVQMEELNLNSNRGSRMFQERQKRVERFTLENTVNSPTVTYEQPDVNHPQNLPEVQNGKENFTHIIPGKQSLVNTLKKTVAMKGSPNVLAPGYAGPLKEIPTEKFNATVTPKGYLSPWKQALGSNDELLSSLTNQLPEPPQKPQPANFRCFNRAAMPFGGPMASKRIIPVINFEQVDPQNLPGSVLDRMARRPNFNKAPRGWGMDYAPESTDL</sequence>
<dbReference type="RefSeq" id="XP_012675563.2">
    <property type="nucleotide sequence ID" value="XM_012820109.3"/>
</dbReference>
<evidence type="ECO:0000256" key="1">
    <source>
        <dbReference type="ARBA" id="ARBA00009126"/>
    </source>
</evidence>
<dbReference type="KEGG" id="char:105893662"/>
<dbReference type="GeneID" id="105893662"/>
<gene>
    <name evidence="4" type="primary">myoz3a</name>
</gene>
<dbReference type="OrthoDB" id="9887337at2759"/>
<dbReference type="Proteomes" id="UP000515152">
    <property type="component" value="Chromosome 6"/>
</dbReference>
<evidence type="ECO:0000313" key="4">
    <source>
        <dbReference type="RefSeq" id="XP_012675563.2"/>
    </source>
</evidence>
<accession>A0A6P3VM14</accession>
<keyword evidence="3" id="KW-1185">Reference proteome</keyword>
<reference evidence="4" key="1">
    <citation type="submission" date="2025-08" db="UniProtKB">
        <authorList>
            <consortium name="RefSeq"/>
        </authorList>
    </citation>
    <scope>IDENTIFICATION</scope>
</reference>